<keyword evidence="6" id="KW-0805">Transcription regulation</keyword>
<evidence type="ECO:0000256" key="6">
    <source>
        <dbReference type="ARBA" id="ARBA00023015"/>
    </source>
</evidence>
<evidence type="ECO:0000256" key="3">
    <source>
        <dbReference type="ARBA" id="ARBA00022737"/>
    </source>
</evidence>
<dbReference type="Proteomes" id="UP001558652">
    <property type="component" value="Unassembled WGS sequence"/>
</dbReference>
<dbReference type="PANTHER" id="PTHR46105">
    <property type="entry name" value="AGAP004733-PA"/>
    <property type="match status" value="1"/>
</dbReference>
<dbReference type="PROSITE" id="PS00028">
    <property type="entry name" value="ZINC_FINGER_C2H2_1"/>
    <property type="match status" value="4"/>
</dbReference>
<dbReference type="InterPro" id="IPR036236">
    <property type="entry name" value="Znf_C2H2_sf"/>
</dbReference>
<sequence>MRSNFTGERPYTCRDCGKAFSRKEHLVRHSVSHTGQKQYSCDICGKSFGRKDNVRKHRKTHGLSGPYACETCGKTFIVKPYYLMHKSSHCSAVNDSDSSSFPYRCDICNKGFLVKQYLTTHKLRHRNKVAAAPADSTEHCDSLEVPPTTVQEVTILPPNILHEAHVFQATTTTPQTTFICTTPPNQLLATYRKLNQT</sequence>
<protein>
    <recommendedName>
        <fullName evidence="11">C2H2-type domain-containing protein</fullName>
    </recommendedName>
</protein>
<dbReference type="Pfam" id="PF13912">
    <property type="entry name" value="zf-C2H2_6"/>
    <property type="match status" value="1"/>
</dbReference>
<dbReference type="PROSITE" id="PS50157">
    <property type="entry name" value="ZINC_FINGER_C2H2_2"/>
    <property type="match status" value="4"/>
</dbReference>
<evidence type="ECO:0000259" key="11">
    <source>
        <dbReference type="PROSITE" id="PS50157"/>
    </source>
</evidence>
<comment type="caution">
    <text evidence="12">The sequence shown here is derived from an EMBL/GenBank/DDBJ whole genome shotgun (WGS) entry which is preliminary data.</text>
</comment>
<keyword evidence="13" id="KW-1185">Reference proteome</keyword>
<accession>A0ABD0YIJ5</accession>
<dbReference type="InterPro" id="IPR050457">
    <property type="entry name" value="ZnFinger_BTB_dom_contain"/>
</dbReference>
<evidence type="ECO:0000256" key="7">
    <source>
        <dbReference type="ARBA" id="ARBA00023125"/>
    </source>
</evidence>
<dbReference type="Gene3D" id="3.30.160.60">
    <property type="entry name" value="Classic Zinc Finger"/>
    <property type="match status" value="3"/>
</dbReference>
<evidence type="ECO:0000313" key="13">
    <source>
        <dbReference type="Proteomes" id="UP001558652"/>
    </source>
</evidence>
<organism evidence="12 13">
    <name type="scientific">Ranatra chinensis</name>
    <dbReference type="NCBI Taxonomy" id="642074"/>
    <lineage>
        <taxon>Eukaryota</taxon>
        <taxon>Metazoa</taxon>
        <taxon>Ecdysozoa</taxon>
        <taxon>Arthropoda</taxon>
        <taxon>Hexapoda</taxon>
        <taxon>Insecta</taxon>
        <taxon>Pterygota</taxon>
        <taxon>Neoptera</taxon>
        <taxon>Paraneoptera</taxon>
        <taxon>Hemiptera</taxon>
        <taxon>Heteroptera</taxon>
        <taxon>Panheteroptera</taxon>
        <taxon>Nepomorpha</taxon>
        <taxon>Nepidae</taxon>
        <taxon>Ranatrinae</taxon>
        <taxon>Ranatra</taxon>
    </lineage>
</organism>
<evidence type="ECO:0000313" key="12">
    <source>
        <dbReference type="EMBL" id="KAL1131116.1"/>
    </source>
</evidence>
<keyword evidence="5" id="KW-0862">Zinc</keyword>
<dbReference type="SMART" id="SM00355">
    <property type="entry name" value="ZnF_C2H2"/>
    <property type="match status" value="4"/>
</dbReference>
<evidence type="ECO:0000256" key="2">
    <source>
        <dbReference type="ARBA" id="ARBA00022723"/>
    </source>
</evidence>
<dbReference type="EMBL" id="JBFDAA010000007">
    <property type="protein sequence ID" value="KAL1131116.1"/>
    <property type="molecule type" value="Genomic_DNA"/>
</dbReference>
<dbReference type="FunFam" id="3.30.160.60:FF:001732">
    <property type="entry name" value="Zgc:162936"/>
    <property type="match status" value="1"/>
</dbReference>
<dbReference type="GO" id="GO:0005694">
    <property type="term" value="C:chromosome"/>
    <property type="evidence" value="ECO:0007669"/>
    <property type="project" value="UniProtKB-ARBA"/>
</dbReference>
<feature type="domain" description="C2H2-type" evidence="11">
    <location>
        <begin position="67"/>
        <end position="89"/>
    </location>
</feature>
<feature type="domain" description="C2H2-type" evidence="11">
    <location>
        <begin position="103"/>
        <end position="130"/>
    </location>
</feature>
<keyword evidence="2" id="KW-0479">Metal-binding</keyword>
<feature type="domain" description="C2H2-type" evidence="11">
    <location>
        <begin position="39"/>
        <end position="66"/>
    </location>
</feature>
<dbReference type="PANTHER" id="PTHR46105:SF5">
    <property type="entry name" value="ZINC FINGER AND BTB DOMAIN-CONTAINING PROTEIN 44 ISOFORM X1"/>
    <property type="match status" value="1"/>
</dbReference>
<dbReference type="FunFam" id="3.30.160.60:FF:001119">
    <property type="entry name" value="zinc finger protein 408"/>
    <property type="match status" value="1"/>
</dbReference>
<evidence type="ECO:0000256" key="4">
    <source>
        <dbReference type="ARBA" id="ARBA00022771"/>
    </source>
</evidence>
<proteinExistence type="predicted"/>
<keyword evidence="4 10" id="KW-0863">Zinc-finger</keyword>
<keyword evidence="8" id="KW-0804">Transcription</keyword>
<feature type="domain" description="C2H2-type" evidence="11">
    <location>
        <begin position="11"/>
        <end position="38"/>
    </location>
</feature>
<keyword evidence="3" id="KW-0677">Repeat</keyword>
<gene>
    <name evidence="12" type="ORF">AAG570_012353</name>
</gene>
<keyword evidence="9" id="KW-0539">Nucleus</keyword>
<evidence type="ECO:0000256" key="10">
    <source>
        <dbReference type="PROSITE-ProRule" id="PRU00042"/>
    </source>
</evidence>
<evidence type="ECO:0000256" key="5">
    <source>
        <dbReference type="ARBA" id="ARBA00022833"/>
    </source>
</evidence>
<dbReference type="Pfam" id="PF00096">
    <property type="entry name" value="zf-C2H2"/>
    <property type="match status" value="3"/>
</dbReference>
<dbReference type="GO" id="GO:0008270">
    <property type="term" value="F:zinc ion binding"/>
    <property type="evidence" value="ECO:0007669"/>
    <property type="project" value="UniProtKB-KW"/>
</dbReference>
<keyword evidence="7" id="KW-0238">DNA-binding</keyword>
<dbReference type="SUPFAM" id="SSF57667">
    <property type="entry name" value="beta-beta-alpha zinc fingers"/>
    <property type="match status" value="2"/>
</dbReference>
<name>A0ABD0YIJ5_9HEMI</name>
<dbReference type="GO" id="GO:0045893">
    <property type="term" value="P:positive regulation of DNA-templated transcription"/>
    <property type="evidence" value="ECO:0007669"/>
    <property type="project" value="UniProtKB-ARBA"/>
</dbReference>
<dbReference type="GO" id="GO:0043565">
    <property type="term" value="F:sequence-specific DNA binding"/>
    <property type="evidence" value="ECO:0007669"/>
    <property type="project" value="UniProtKB-ARBA"/>
</dbReference>
<reference evidence="12 13" key="1">
    <citation type="submission" date="2024-07" db="EMBL/GenBank/DDBJ databases">
        <title>Chromosome-level genome assembly of the water stick insect Ranatra chinensis (Heteroptera: Nepidae).</title>
        <authorList>
            <person name="Liu X."/>
        </authorList>
    </citation>
    <scope>NUCLEOTIDE SEQUENCE [LARGE SCALE GENOMIC DNA]</scope>
    <source>
        <strain evidence="12">Cailab_2021Rc</strain>
        <tissue evidence="12">Muscle</tissue>
    </source>
</reference>
<dbReference type="InterPro" id="IPR013087">
    <property type="entry name" value="Znf_C2H2_type"/>
</dbReference>
<dbReference type="AlphaFoldDB" id="A0ABD0YIJ5"/>
<evidence type="ECO:0000256" key="9">
    <source>
        <dbReference type="ARBA" id="ARBA00023242"/>
    </source>
</evidence>
<comment type="subcellular location">
    <subcellularLocation>
        <location evidence="1">Nucleus</location>
    </subcellularLocation>
</comment>
<dbReference type="GO" id="GO:0005634">
    <property type="term" value="C:nucleus"/>
    <property type="evidence" value="ECO:0007669"/>
    <property type="project" value="UniProtKB-SubCell"/>
</dbReference>
<evidence type="ECO:0000256" key="8">
    <source>
        <dbReference type="ARBA" id="ARBA00023163"/>
    </source>
</evidence>
<evidence type="ECO:0000256" key="1">
    <source>
        <dbReference type="ARBA" id="ARBA00004123"/>
    </source>
</evidence>